<dbReference type="RefSeq" id="WP_132576694.1">
    <property type="nucleotide sequence ID" value="NZ_CBCSGL010000086.1"/>
</dbReference>
<dbReference type="OrthoDB" id="8911610at2"/>
<reference evidence="1 2" key="1">
    <citation type="submission" date="2019-03" db="EMBL/GenBank/DDBJ databases">
        <title>Genomic Encyclopedia of Type Strains, Phase IV (KMG-IV): sequencing the most valuable type-strain genomes for metagenomic binning, comparative biology and taxonomic classification.</title>
        <authorList>
            <person name="Goeker M."/>
        </authorList>
    </citation>
    <scope>NUCLEOTIDE SEQUENCE [LARGE SCALE GENOMIC DNA]</scope>
    <source>
        <strain evidence="1 2">DSM 654</strain>
    </source>
</reference>
<proteinExistence type="predicted"/>
<dbReference type="EMBL" id="SMBU01000061">
    <property type="protein sequence ID" value="TCU82940.1"/>
    <property type="molecule type" value="Genomic_DNA"/>
</dbReference>
<accession>A0A4R3U668</accession>
<sequence>MRAQLADELIHLSPAEKRELGEALIASAEADADDPRQLTDAQRTELRARLAHHRANPGEPGITLQELKTKLLDARA</sequence>
<dbReference type="Proteomes" id="UP000295110">
    <property type="component" value="Unassembled WGS sequence"/>
</dbReference>
<name>A0A4R3U668_ROSSA</name>
<dbReference type="NCBIfam" id="TIGR02574">
    <property type="entry name" value="stabl_TIGR02574"/>
    <property type="match status" value="1"/>
</dbReference>
<dbReference type="InterPro" id="IPR013406">
    <property type="entry name" value="CHP02574_addiction_mod"/>
</dbReference>
<dbReference type="Pfam" id="PF09720">
    <property type="entry name" value="Unstab_antitox"/>
    <property type="match status" value="1"/>
</dbReference>
<organism evidence="1 2">
    <name type="scientific">Roseateles saccharophilus</name>
    <name type="common">Pseudomonas saccharophila</name>
    <dbReference type="NCBI Taxonomy" id="304"/>
    <lineage>
        <taxon>Bacteria</taxon>
        <taxon>Pseudomonadati</taxon>
        <taxon>Pseudomonadota</taxon>
        <taxon>Betaproteobacteria</taxon>
        <taxon>Burkholderiales</taxon>
        <taxon>Sphaerotilaceae</taxon>
        <taxon>Roseateles</taxon>
    </lineage>
</organism>
<comment type="caution">
    <text evidence="1">The sequence shown here is derived from an EMBL/GenBank/DDBJ whole genome shotgun (WGS) entry which is preliminary data.</text>
</comment>
<protein>
    <submittedName>
        <fullName evidence="1">Putative addiction module component (TIGR02574 family)</fullName>
    </submittedName>
</protein>
<gene>
    <name evidence="1" type="ORF">EV671_106117</name>
</gene>
<keyword evidence="2" id="KW-1185">Reference proteome</keyword>
<dbReference type="AlphaFoldDB" id="A0A4R3U668"/>
<evidence type="ECO:0000313" key="2">
    <source>
        <dbReference type="Proteomes" id="UP000295110"/>
    </source>
</evidence>
<evidence type="ECO:0000313" key="1">
    <source>
        <dbReference type="EMBL" id="TCU82940.1"/>
    </source>
</evidence>